<dbReference type="GO" id="GO:0005840">
    <property type="term" value="C:ribosome"/>
    <property type="evidence" value="ECO:0007669"/>
    <property type="project" value="UniProtKB-KW"/>
</dbReference>
<dbReference type="Gene3D" id="2.30.170.40">
    <property type="entry name" value="Ribosomal protein L28/L24"/>
    <property type="match status" value="1"/>
</dbReference>
<organism evidence="6 7">
    <name type="scientific">Candidatus Chazhemtobacterium aquaticus</name>
    <dbReference type="NCBI Taxonomy" id="2715735"/>
    <lineage>
        <taxon>Bacteria</taxon>
        <taxon>Candidatus Chazhemtobacteraceae</taxon>
        <taxon>Candidatus Chazhemtobacterium</taxon>
    </lineage>
</organism>
<keyword evidence="2 5" id="KW-0689">Ribosomal protein</keyword>
<sequence>MGRSTLDGLFDIMTGMNTGAYVCDSCGKGIQRGNLVSHAKNRVKRVRKPNLHAVTVLKSGKKVKVRLCTSCLRKANRPGRGKSEK</sequence>
<reference evidence="7" key="1">
    <citation type="journal article" date="2020" name="Microorganisms">
        <title>Complete Genome of a Member of a New Bacterial Lineage in the Microgenomates Group Reveals an Unusual Nucleotide Composition Disparity Between Two Strands of DNA and Limited Metabolic Potential.</title>
        <authorList>
            <person name="Kadnikov V.V."/>
            <person name="Mardanov A.V."/>
            <person name="Beletsky A.V."/>
            <person name="Karnachuk O.V."/>
            <person name="Ravin N.V."/>
        </authorList>
    </citation>
    <scope>NUCLEOTIDE SEQUENCE [LARGE SCALE GENOMIC DNA]</scope>
</reference>
<dbReference type="InterPro" id="IPR001383">
    <property type="entry name" value="Ribosomal_bL28_bact-type"/>
</dbReference>
<protein>
    <recommendedName>
        <fullName evidence="4 5">Large ribosomal subunit protein bL28</fullName>
    </recommendedName>
</protein>
<dbReference type="GO" id="GO:0003735">
    <property type="term" value="F:structural constituent of ribosome"/>
    <property type="evidence" value="ECO:0007669"/>
    <property type="project" value="InterPro"/>
</dbReference>
<name>A0A857N670_9BACT</name>
<evidence type="ECO:0000256" key="4">
    <source>
        <dbReference type="ARBA" id="ARBA00035174"/>
    </source>
</evidence>
<evidence type="ECO:0000256" key="2">
    <source>
        <dbReference type="ARBA" id="ARBA00022980"/>
    </source>
</evidence>
<proteinExistence type="inferred from homology"/>
<dbReference type="SUPFAM" id="SSF143800">
    <property type="entry name" value="L28p-like"/>
    <property type="match status" value="1"/>
</dbReference>
<dbReference type="PANTHER" id="PTHR39080">
    <property type="entry name" value="50S RIBOSOMAL PROTEIN L28"/>
    <property type="match status" value="1"/>
</dbReference>
<dbReference type="Pfam" id="PF00830">
    <property type="entry name" value="Ribosomal_L28"/>
    <property type="match status" value="1"/>
</dbReference>
<accession>A0A857N670</accession>
<dbReference type="EMBL" id="CP047901">
    <property type="protein sequence ID" value="QHO63765.1"/>
    <property type="molecule type" value="Genomic_DNA"/>
</dbReference>
<keyword evidence="3 5" id="KW-0687">Ribonucleoprotein</keyword>
<gene>
    <name evidence="5" type="primary">rpmB</name>
    <name evidence="6" type="ORF">MICH65_0784</name>
</gene>
<dbReference type="GO" id="GO:0006412">
    <property type="term" value="P:translation"/>
    <property type="evidence" value="ECO:0007669"/>
    <property type="project" value="UniProtKB-UniRule"/>
</dbReference>
<dbReference type="NCBIfam" id="TIGR00009">
    <property type="entry name" value="L28"/>
    <property type="match status" value="1"/>
</dbReference>
<evidence type="ECO:0000256" key="1">
    <source>
        <dbReference type="ARBA" id="ARBA00008760"/>
    </source>
</evidence>
<dbReference type="PANTHER" id="PTHR39080:SF1">
    <property type="entry name" value="LARGE RIBOSOMAL SUBUNIT PROTEIN BL28A"/>
    <property type="match status" value="1"/>
</dbReference>
<dbReference type="InterPro" id="IPR034704">
    <property type="entry name" value="Ribosomal_bL28/bL31-like_sf"/>
</dbReference>
<evidence type="ECO:0000256" key="3">
    <source>
        <dbReference type="ARBA" id="ARBA00023274"/>
    </source>
</evidence>
<dbReference type="HAMAP" id="MF_00373">
    <property type="entry name" value="Ribosomal_bL28"/>
    <property type="match status" value="1"/>
</dbReference>
<dbReference type="Proteomes" id="UP000463983">
    <property type="component" value="Chromosome"/>
</dbReference>
<dbReference type="AlphaFoldDB" id="A0A857N670"/>
<evidence type="ECO:0000313" key="7">
    <source>
        <dbReference type="Proteomes" id="UP000463983"/>
    </source>
</evidence>
<dbReference type="InterPro" id="IPR050096">
    <property type="entry name" value="Bacterial_rp_bL28"/>
</dbReference>
<dbReference type="GO" id="GO:1990904">
    <property type="term" value="C:ribonucleoprotein complex"/>
    <property type="evidence" value="ECO:0007669"/>
    <property type="project" value="UniProtKB-KW"/>
</dbReference>
<keyword evidence="7" id="KW-1185">Reference proteome</keyword>
<dbReference type="InterPro" id="IPR037147">
    <property type="entry name" value="Ribosomal_bL28_sf"/>
</dbReference>
<dbReference type="KEGG" id="caqa:MICH65_0784"/>
<comment type="similarity">
    <text evidence="1 5">Belongs to the bacterial ribosomal protein bL28 family.</text>
</comment>
<evidence type="ECO:0000256" key="5">
    <source>
        <dbReference type="HAMAP-Rule" id="MF_00373"/>
    </source>
</evidence>
<dbReference type="InterPro" id="IPR026569">
    <property type="entry name" value="Ribosomal_bL28"/>
</dbReference>
<evidence type="ECO:0000313" key="6">
    <source>
        <dbReference type="EMBL" id="QHO63765.1"/>
    </source>
</evidence>